<dbReference type="Proteomes" id="UP000267164">
    <property type="component" value="Chromosome"/>
</dbReference>
<feature type="region of interest" description="Disordered" evidence="1">
    <location>
        <begin position="32"/>
        <end position="51"/>
    </location>
</feature>
<protein>
    <submittedName>
        <fullName evidence="3">Uncharacterized protein</fullName>
    </submittedName>
</protein>
<evidence type="ECO:0000313" key="4">
    <source>
        <dbReference type="Proteomes" id="UP000267164"/>
    </source>
</evidence>
<reference evidence="3 4" key="1">
    <citation type="submission" date="2018-09" db="EMBL/GenBank/DDBJ databases">
        <title>Nocardia yunnanensis sp. nov., an actinomycete isolated from a soil sample.</title>
        <authorList>
            <person name="Zhang J."/>
        </authorList>
    </citation>
    <scope>NUCLEOTIDE SEQUENCE [LARGE SCALE GENOMIC DNA]</scope>
    <source>
        <strain evidence="3 4">CFHS0054</strain>
    </source>
</reference>
<organism evidence="3 4">
    <name type="scientific">Nocardia yunnanensis</name>
    <dbReference type="NCBI Taxonomy" id="2382165"/>
    <lineage>
        <taxon>Bacteria</taxon>
        <taxon>Bacillati</taxon>
        <taxon>Actinomycetota</taxon>
        <taxon>Actinomycetes</taxon>
        <taxon>Mycobacteriales</taxon>
        <taxon>Nocardiaceae</taxon>
        <taxon>Nocardia</taxon>
    </lineage>
</organism>
<gene>
    <name evidence="3" type="ORF">D7D52_23920</name>
</gene>
<proteinExistence type="predicted"/>
<feature type="region of interest" description="Disordered" evidence="1">
    <location>
        <begin position="75"/>
        <end position="99"/>
    </location>
</feature>
<dbReference type="KEGG" id="nyu:D7D52_23920"/>
<evidence type="ECO:0000256" key="2">
    <source>
        <dbReference type="SAM" id="SignalP"/>
    </source>
</evidence>
<keyword evidence="2" id="KW-0732">Signal</keyword>
<keyword evidence="4" id="KW-1185">Reference proteome</keyword>
<accession>A0A386ZIH1</accession>
<sequence>MTNTVTLTGVRKPLALMAIAGALLTAAAGIAAADPPGTDAHAPAQPSGSPHTVVTYGYDGYPQYSYVYTDPAPAQAPAPANRLADPGQDRTWQPVSRPDGSGWTVCRLDAATC</sequence>
<feature type="signal peptide" evidence="2">
    <location>
        <begin position="1"/>
        <end position="33"/>
    </location>
</feature>
<evidence type="ECO:0000313" key="3">
    <source>
        <dbReference type="EMBL" id="AYF76369.1"/>
    </source>
</evidence>
<dbReference type="OrthoDB" id="4571849at2"/>
<name>A0A386ZIH1_9NOCA</name>
<dbReference type="EMBL" id="CP032568">
    <property type="protein sequence ID" value="AYF76369.1"/>
    <property type="molecule type" value="Genomic_DNA"/>
</dbReference>
<dbReference type="AlphaFoldDB" id="A0A386ZIH1"/>
<evidence type="ECO:0000256" key="1">
    <source>
        <dbReference type="SAM" id="MobiDB-lite"/>
    </source>
</evidence>
<feature type="chain" id="PRO_5017337974" evidence="2">
    <location>
        <begin position="34"/>
        <end position="113"/>
    </location>
</feature>
<dbReference type="RefSeq" id="WP_120739820.1">
    <property type="nucleotide sequence ID" value="NZ_CP032568.1"/>
</dbReference>